<dbReference type="NCBIfam" id="NF008967">
    <property type="entry name" value="PRK12313.1"/>
    <property type="match status" value="1"/>
</dbReference>
<comment type="subunit">
    <text evidence="9">Monomer.</text>
</comment>
<keyword evidence="8 9" id="KW-0119">Carbohydrate metabolism</keyword>
<dbReference type="InterPro" id="IPR006047">
    <property type="entry name" value="GH13_cat_dom"/>
</dbReference>
<name>A0A650GDF1_9MICO</name>
<dbReference type="PANTHER" id="PTHR43651">
    <property type="entry name" value="1,4-ALPHA-GLUCAN-BRANCHING ENZYME"/>
    <property type="match status" value="1"/>
</dbReference>
<dbReference type="GO" id="GO:0004553">
    <property type="term" value="F:hydrolase activity, hydrolyzing O-glycosyl compounds"/>
    <property type="evidence" value="ECO:0007669"/>
    <property type="project" value="InterPro"/>
</dbReference>
<dbReference type="Pfam" id="PF02922">
    <property type="entry name" value="CBM_48"/>
    <property type="match status" value="1"/>
</dbReference>
<dbReference type="CDD" id="cd02855">
    <property type="entry name" value="E_set_GBE_prok_N"/>
    <property type="match status" value="1"/>
</dbReference>
<evidence type="ECO:0000256" key="4">
    <source>
        <dbReference type="ARBA" id="ARBA00022600"/>
    </source>
</evidence>
<keyword evidence="7 9" id="KW-0320">Glycogen biosynthesis</keyword>
<dbReference type="InterPro" id="IPR004193">
    <property type="entry name" value="Glyco_hydro_13_N"/>
</dbReference>
<evidence type="ECO:0000313" key="14">
    <source>
        <dbReference type="Proteomes" id="UP000271708"/>
    </source>
</evidence>
<evidence type="ECO:0000313" key="13">
    <source>
        <dbReference type="EMBL" id="QGX08448.1"/>
    </source>
</evidence>
<dbReference type="InterPro" id="IPR006407">
    <property type="entry name" value="GlgB"/>
</dbReference>
<evidence type="ECO:0000256" key="2">
    <source>
        <dbReference type="ARBA" id="ARBA00004964"/>
    </source>
</evidence>
<dbReference type="CDD" id="cd11322">
    <property type="entry name" value="AmyAc_Glg_BE"/>
    <property type="match status" value="1"/>
</dbReference>
<dbReference type="NCBIfam" id="NF003811">
    <property type="entry name" value="PRK05402.1"/>
    <property type="match status" value="1"/>
</dbReference>
<evidence type="ECO:0000259" key="12">
    <source>
        <dbReference type="SMART" id="SM00642"/>
    </source>
</evidence>
<dbReference type="EMBL" id="CP044548">
    <property type="protein sequence ID" value="QGX08448.1"/>
    <property type="molecule type" value="Genomic_DNA"/>
</dbReference>
<dbReference type="Gene3D" id="3.20.20.80">
    <property type="entry name" value="Glycosidases"/>
    <property type="match status" value="1"/>
</dbReference>
<dbReference type="InterPro" id="IPR037439">
    <property type="entry name" value="Branching_enzy"/>
</dbReference>
<dbReference type="GO" id="GO:0043169">
    <property type="term" value="F:cation binding"/>
    <property type="evidence" value="ECO:0007669"/>
    <property type="project" value="InterPro"/>
</dbReference>
<accession>A0A650GDF1</accession>
<evidence type="ECO:0000256" key="10">
    <source>
        <dbReference type="PIRSR" id="PIRSR000463-1"/>
    </source>
</evidence>
<dbReference type="Gene3D" id="2.60.40.10">
    <property type="entry name" value="Immunoglobulins"/>
    <property type="match status" value="2"/>
</dbReference>
<dbReference type="InterPro" id="IPR017853">
    <property type="entry name" value="GH"/>
</dbReference>
<dbReference type="Pfam" id="PF00128">
    <property type="entry name" value="Alpha-amylase"/>
    <property type="match status" value="1"/>
</dbReference>
<dbReference type="Pfam" id="PF22019">
    <property type="entry name" value="GlgB_N"/>
    <property type="match status" value="1"/>
</dbReference>
<dbReference type="FunFam" id="3.20.20.80:FF:000003">
    <property type="entry name" value="1,4-alpha-glucan branching enzyme GlgB"/>
    <property type="match status" value="1"/>
</dbReference>
<dbReference type="KEGG" id="jme:EEW87_010435"/>
<evidence type="ECO:0000256" key="9">
    <source>
        <dbReference type="HAMAP-Rule" id="MF_00685"/>
    </source>
</evidence>
<dbReference type="Gene3D" id="2.60.40.1180">
    <property type="entry name" value="Golgi alpha-mannosidase II"/>
    <property type="match status" value="1"/>
</dbReference>
<evidence type="ECO:0000256" key="8">
    <source>
        <dbReference type="ARBA" id="ARBA00023277"/>
    </source>
</evidence>
<dbReference type="PIRSF" id="PIRSF000463">
    <property type="entry name" value="GlgB"/>
    <property type="match status" value="1"/>
</dbReference>
<comment type="similarity">
    <text evidence="3 9">Belongs to the glycosyl hydrolase 13 family. GlgB subfamily.</text>
</comment>
<dbReference type="RefSeq" id="WP_123092021.1">
    <property type="nucleotide sequence ID" value="NZ_CP044548.2"/>
</dbReference>
<sequence>MTPIPESALPGALWALAHGRHSQPHDVLGQHLLDEGLQVRVLRPLAERVRVRFEDGVEIDLEHEDHGIFAGTRPDAERTMDYRVLTTWGGHEVEQDDPYRFAPTLGDLDLHLVGEGRHEELWTVLGAHVRRYPGPLGEVEGVSFAVWAPRAKAVSLVGDVNGWNETAHPMRALGSSGVWELFVPGMAAGDLYKFAIRGADDVVRHKADPMARRAEVAPATSSVVTESTYTWQDEEWLTQRAERNPHTGPMSIYEVHLGSWRQGLSYRELAEHLVNYVADLGFTHVELLPVMDHPYPPSWGYHVTSYYAPNSRFGSPDDFRYLVDALHQAGIGVILDWVPGHFATDEWALVRFDGLPLYEHPDPRKGWQPDWGSYVFDFGRLEVRNFLVANALYWLEEFHVDGLRVDGVASMLYLDYSRKDGEWVPNAHGGRENLEAIGLLQEANATAYKRVPGVITIAEESTAWPGVTRSTDQGGLGFGLKWNMGWMNDSLRYLGEEPVNRQYHHNLLTFAMMYTYAENYLLPISHDEVVHGKGSLPRKIPGSDYDQLATLRAFLAYMWAHPGKQLLFMGIEFAQTSEWADGRSLEWHLLDHASHYRVHNLVKELNATYTAGTAMWALDTEPAGFEWLDADDNGGNTLSFLRFGERDRTGDVLAVAVNFGGADREVVRLGLPRGGDWEVVLDTAGFDEHSSPSQGGVVLTAQEHPWQGQPCSVEVRIARLSAIYLRPVAASSDAEDGRSVESSVEPTGTPAPVAAAPAPRPAPDPPIGGVGGA</sequence>
<feature type="region of interest" description="Disordered" evidence="11">
    <location>
        <begin position="732"/>
        <end position="773"/>
    </location>
</feature>
<evidence type="ECO:0000256" key="6">
    <source>
        <dbReference type="ARBA" id="ARBA00022679"/>
    </source>
</evidence>
<feature type="domain" description="Glycosyl hydrolase family 13 catalytic" evidence="12">
    <location>
        <begin position="254"/>
        <end position="594"/>
    </location>
</feature>
<comment type="pathway">
    <text evidence="2 9">Glycan biosynthesis; glycogen biosynthesis.</text>
</comment>
<dbReference type="AlphaFoldDB" id="A0A650GDF1"/>
<feature type="active site" description="Proton donor" evidence="9 10">
    <location>
        <position position="459"/>
    </location>
</feature>
<dbReference type="EC" id="2.4.1.18" evidence="9"/>
<evidence type="ECO:0000256" key="5">
    <source>
        <dbReference type="ARBA" id="ARBA00022676"/>
    </source>
</evidence>
<comment type="function">
    <text evidence="9">Catalyzes the formation of the alpha-1,6-glucosidic linkages in glycogen by scission of a 1,4-alpha-linked oligosaccharide from growing alpha-1,4-glucan chains and the subsequent attachment of the oligosaccharide to the alpha-1,6 position.</text>
</comment>
<dbReference type="GeneID" id="59161585"/>
<keyword evidence="5 9" id="KW-0328">Glycosyltransferase</keyword>
<dbReference type="UniPathway" id="UPA00164"/>
<feature type="active site" description="Nucleophile" evidence="9 10">
    <location>
        <position position="406"/>
    </location>
</feature>
<dbReference type="SMART" id="SM00642">
    <property type="entry name" value="Aamy"/>
    <property type="match status" value="1"/>
</dbReference>
<evidence type="ECO:0000256" key="11">
    <source>
        <dbReference type="SAM" id="MobiDB-lite"/>
    </source>
</evidence>
<keyword evidence="6 9" id="KW-0808">Transferase</keyword>
<dbReference type="InterPro" id="IPR014756">
    <property type="entry name" value="Ig_E-set"/>
</dbReference>
<dbReference type="GO" id="GO:0005829">
    <property type="term" value="C:cytosol"/>
    <property type="evidence" value="ECO:0007669"/>
    <property type="project" value="TreeGrafter"/>
</dbReference>
<dbReference type="Pfam" id="PF02806">
    <property type="entry name" value="Alpha-amylase_C"/>
    <property type="match status" value="1"/>
</dbReference>
<evidence type="ECO:0000256" key="1">
    <source>
        <dbReference type="ARBA" id="ARBA00000826"/>
    </source>
</evidence>
<dbReference type="GO" id="GO:0005978">
    <property type="term" value="P:glycogen biosynthetic process"/>
    <property type="evidence" value="ECO:0007669"/>
    <property type="project" value="UniProtKB-UniRule"/>
</dbReference>
<dbReference type="SUPFAM" id="SSF51445">
    <property type="entry name" value="(Trans)glycosidases"/>
    <property type="match status" value="1"/>
</dbReference>
<dbReference type="InterPro" id="IPR006048">
    <property type="entry name" value="A-amylase/branching_C"/>
</dbReference>
<reference evidence="13 14" key="1">
    <citation type="submission" date="2019-09" db="EMBL/GenBank/DDBJ databases">
        <title>Complete Genome Sequence of Janibacter melonis M714 with both human health impact and industrial applications.</title>
        <authorList>
            <person name="Jin M."/>
            <person name="Zhao Q.R."/>
        </authorList>
    </citation>
    <scope>NUCLEOTIDE SEQUENCE [LARGE SCALE GENOMIC DNA]</scope>
    <source>
        <strain evidence="13 14">M714</strain>
    </source>
</reference>
<dbReference type="InterPro" id="IPR013783">
    <property type="entry name" value="Ig-like_fold"/>
</dbReference>
<protein>
    <recommendedName>
        <fullName evidence="9">1,4-alpha-glucan branching enzyme GlgB</fullName>
        <ecNumber evidence="9">2.4.1.18</ecNumber>
    </recommendedName>
    <alternativeName>
        <fullName evidence="9">1,4-alpha-D-glucan:1,4-alpha-D-glucan 6-glucosyl-transferase</fullName>
    </alternativeName>
    <alternativeName>
        <fullName evidence="9">Alpha-(1-&gt;4)-glucan branching enzyme</fullName>
    </alternativeName>
    <alternativeName>
        <fullName evidence="9">Glycogen branching enzyme</fullName>
        <shortName evidence="9">BE</shortName>
    </alternativeName>
</protein>
<evidence type="ECO:0000256" key="7">
    <source>
        <dbReference type="ARBA" id="ARBA00023056"/>
    </source>
</evidence>
<dbReference type="PANTHER" id="PTHR43651:SF3">
    <property type="entry name" value="1,4-ALPHA-GLUCAN-BRANCHING ENZYME"/>
    <property type="match status" value="1"/>
</dbReference>
<dbReference type="Proteomes" id="UP000271708">
    <property type="component" value="Chromosome"/>
</dbReference>
<dbReference type="SUPFAM" id="SSF51011">
    <property type="entry name" value="Glycosyl hydrolase domain"/>
    <property type="match status" value="1"/>
</dbReference>
<evidence type="ECO:0000256" key="3">
    <source>
        <dbReference type="ARBA" id="ARBA00009000"/>
    </source>
</evidence>
<dbReference type="HAMAP" id="MF_00685">
    <property type="entry name" value="GlgB"/>
    <property type="match status" value="1"/>
</dbReference>
<proteinExistence type="inferred from homology"/>
<dbReference type="GO" id="GO:0003844">
    <property type="term" value="F:1,4-alpha-glucan branching enzyme activity"/>
    <property type="evidence" value="ECO:0007669"/>
    <property type="project" value="UniProtKB-UniRule"/>
</dbReference>
<gene>
    <name evidence="9 13" type="primary">glgB</name>
    <name evidence="13" type="ORF">EEW87_010435</name>
</gene>
<dbReference type="InterPro" id="IPR054169">
    <property type="entry name" value="GlgB_N"/>
</dbReference>
<dbReference type="InterPro" id="IPR013780">
    <property type="entry name" value="Glyco_hydro_b"/>
</dbReference>
<comment type="catalytic activity">
    <reaction evidence="1 9">
        <text>Transfers a segment of a (1-&gt;4)-alpha-D-glucan chain to a primary hydroxy group in a similar glucan chain.</text>
        <dbReference type="EC" id="2.4.1.18"/>
    </reaction>
</comment>
<organism evidence="13 14">
    <name type="scientific">Janibacter melonis</name>
    <dbReference type="NCBI Taxonomy" id="262209"/>
    <lineage>
        <taxon>Bacteria</taxon>
        <taxon>Bacillati</taxon>
        <taxon>Actinomycetota</taxon>
        <taxon>Actinomycetes</taxon>
        <taxon>Micrococcales</taxon>
        <taxon>Intrasporangiaceae</taxon>
        <taxon>Janibacter</taxon>
    </lineage>
</organism>
<dbReference type="NCBIfam" id="TIGR01515">
    <property type="entry name" value="branching_enzym"/>
    <property type="match status" value="1"/>
</dbReference>
<dbReference type="InterPro" id="IPR044143">
    <property type="entry name" value="GlgB_N_E_set_prok"/>
</dbReference>
<dbReference type="SUPFAM" id="SSF81296">
    <property type="entry name" value="E set domains"/>
    <property type="match status" value="2"/>
</dbReference>
<keyword evidence="4 9" id="KW-0321">Glycogen metabolism</keyword>